<evidence type="ECO:0000256" key="2">
    <source>
        <dbReference type="ARBA" id="ARBA00022946"/>
    </source>
</evidence>
<keyword evidence="3" id="KW-0408">Iron</keyword>
<protein>
    <submittedName>
        <fullName evidence="5">Ribosomal protein RSM22 (Predicted rRNA methylase)</fullName>
    </submittedName>
</protein>
<keyword evidence="5" id="KW-0808">Transferase</keyword>
<keyword evidence="1" id="KW-0479">Metal-binding</keyword>
<keyword evidence="5" id="KW-0489">Methyltransferase</keyword>
<gene>
    <name evidence="5" type="ORF">C7477_11648</name>
</gene>
<dbReference type="CDD" id="cd02440">
    <property type="entry name" value="AdoMet_MTases"/>
    <property type="match status" value="1"/>
</dbReference>
<dbReference type="GO" id="GO:0008168">
    <property type="term" value="F:methyltransferase activity"/>
    <property type="evidence" value="ECO:0007669"/>
    <property type="project" value="UniProtKB-KW"/>
</dbReference>
<dbReference type="GO" id="GO:0051536">
    <property type="term" value="F:iron-sulfur cluster binding"/>
    <property type="evidence" value="ECO:0007669"/>
    <property type="project" value="UniProtKB-KW"/>
</dbReference>
<dbReference type="GO" id="GO:0003735">
    <property type="term" value="F:structural constituent of ribosome"/>
    <property type="evidence" value="ECO:0007669"/>
    <property type="project" value="TreeGrafter"/>
</dbReference>
<dbReference type="SUPFAM" id="SSF53335">
    <property type="entry name" value="S-adenosyl-L-methionine-dependent methyltransferases"/>
    <property type="match status" value="1"/>
</dbReference>
<evidence type="ECO:0000313" key="5">
    <source>
        <dbReference type="EMBL" id="PYE87089.1"/>
    </source>
</evidence>
<proteinExistence type="predicted"/>
<dbReference type="Gene3D" id="3.40.50.150">
    <property type="entry name" value="Vaccinia Virus protein VP39"/>
    <property type="match status" value="1"/>
</dbReference>
<dbReference type="EMBL" id="QJTF01000016">
    <property type="protein sequence ID" value="PYE87089.1"/>
    <property type="molecule type" value="Genomic_DNA"/>
</dbReference>
<sequence length="337" mass="36675">MQNPLSQWQPNPDIPLPMELPTHLRLAVDAALEGIPLGRLKDAADLLSRRYRAETRDGALHLSSDLAARAYLATRLPATYAAVRASMTSAAELAPDFAPASLLDVGAGPGTALWAASDCWPSLEKAVMLEASPAIRAVGEALSTHSRLGSIEWRAADVAKSLAEERQFDLVTLAYVLDELSPEEGLKLTEKLWQATAGMLVVVEPGTPAGWRRMMAVRHRLIEEGAHLVAPCAHVATCPLIAPDWCHFSRRVARSRLHRLAKGGEVPWEDEKYIYLAATRFPATAANARVLAPPKASSGRIALKLCLPDGTVGERLFTKRDGEGYRRARRMDWGDVG</sequence>
<dbReference type="AlphaFoldDB" id="A0A318T0B2"/>
<comment type="caution">
    <text evidence="5">The sequence shown here is derived from an EMBL/GenBank/DDBJ whole genome shotgun (WGS) entry which is preliminary data.</text>
</comment>
<keyword evidence="5" id="KW-0687">Ribonucleoprotein</keyword>
<dbReference type="GO" id="GO:0006412">
    <property type="term" value="P:translation"/>
    <property type="evidence" value="ECO:0007669"/>
    <property type="project" value="InterPro"/>
</dbReference>
<dbReference type="InterPro" id="IPR015324">
    <property type="entry name" value="Ribosomal_Rsm22-like"/>
</dbReference>
<accession>A0A318T0B2</accession>
<keyword evidence="4" id="KW-0411">Iron-sulfur</keyword>
<dbReference type="PANTHER" id="PTHR13184:SF5">
    <property type="entry name" value="METHYLTRANSFERASE-LIKE PROTEIN 17, MITOCHONDRIAL"/>
    <property type="match status" value="1"/>
</dbReference>
<dbReference type="InterPro" id="IPR052571">
    <property type="entry name" value="Mt_RNA_Methyltransferase"/>
</dbReference>
<keyword evidence="6" id="KW-1185">Reference proteome</keyword>
<keyword evidence="5" id="KW-0689">Ribosomal protein</keyword>
<dbReference type="InterPro" id="IPR029063">
    <property type="entry name" value="SAM-dependent_MTases_sf"/>
</dbReference>
<organism evidence="5 6">
    <name type="scientific">Phyllobacterium leguminum</name>
    <dbReference type="NCBI Taxonomy" id="314237"/>
    <lineage>
        <taxon>Bacteria</taxon>
        <taxon>Pseudomonadati</taxon>
        <taxon>Pseudomonadota</taxon>
        <taxon>Alphaproteobacteria</taxon>
        <taxon>Hyphomicrobiales</taxon>
        <taxon>Phyllobacteriaceae</taxon>
        <taxon>Phyllobacterium</taxon>
    </lineage>
</organism>
<evidence type="ECO:0000256" key="1">
    <source>
        <dbReference type="ARBA" id="ARBA00022723"/>
    </source>
</evidence>
<dbReference type="Pfam" id="PF09243">
    <property type="entry name" value="Rsm22"/>
    <property type="match status" value="1"/>
</dbReference>
<dbReference type="GO" id="GO:0046872">
    <property type="term" value="F:metal ion binding"/>
    <property type="evidence" value="ECO:0007669"/>
    <property type="project" value="UniProtKB-KW"/>
</dbReference>
<dbReference type="GO" id="GO:0032259">
    <property type="term" value="P:methylation"/>
    <property type="evidence" value="ECO:0007669"/>
    <property type="project" value="UniProtKB-KW"/>
</dbReference>
<evidence type="ECO:0000313" key="6">
    <source>
        <dbReference type="Proteomes" id="UP000247454"/>
    </source>
</evidence>
<dbReference type="GO" id="GO:0015935">
    <property type="term" value="C:small ribosomal subunit"/>
    <property type="evidence" value="ECO:0007669"/>
    <property type="project" value="TreeGrafter"/>
</dbReference>
<dbReference type="Proteomes" id="UP000247454">
    <property type="component" value="Unassembled WGS sequence"/>
</dbReference>
<name>A0A318T0B2_9HYPH</name>
<reference evidence="5 6" key="1">
    <citation type="submission" date="2018-06" db="EMBL/GenBank/DDBJ databases">
        <title>Genomic Encyclopedia of Type Strains, Phase III (KMG-III): the genomes of soil and plant-associated and newly described type strains.</title>
        <authorList>
            <person name="Whitman W."/>
        </authorList>
    </citation>
    <scope>NUCLEOTIDE SEQUENCE [LARGE SCALE GENOMIC DNA]</scope>
    <source>
        <strain evidence="5 6">ORS 1419</strain>
    </source>
</reference>
<evidence type="ECO:0000256" key="4">
    <source>
        <dbReference type="ARBA" id="ARBA00023014"/>
    </source>
</evidence>
<keyword evidence="2" id="KW-0809">Transit peptide</keyword>
<dbReference type="PANTHER" id="PTHR13184">
    <property type="entry name" value="37S RIBOSOMAL PROTEIN S22"/>
    <property type="match status" value="1"/>
</dbReference>
<evidence type="ECO:0000256" key="3">
    <source>
        <dbReference type="ARBA" id="ARBA00023004"/>
    </source>
</evidence>